<feature type="signal peptide" evidence="2">
    <location>
        <begin position="1"/>
        <end position="20"/>
    </location>
</feature>
<gene>
    <name evidence="3" type="ORF">SERLADRAFT_463002</name>
</gene>
<feature type="region of interest" description="Disordered" evidence="1">
    <location>
        <begin position="78"/>
        <end position="102"/>
    </location>
</feature>
<name>F8NR28_SERL9</name>
<reference evidence="3" key="1">
    <citation type="submission" date="2011-04" db="EMBL/GenBank/DDBJ databases">
        <title>Evolution of plant cell wall degrading machinery underlies the functional diversity of forest fungi.</title>
        <authorList>
            <consortium name="US DOE Joint Genome Institute (JGI-PGF)"/>
            <person name="Eastwood D.C."/>
            <person name="Floudas D."/>
            <person name="Binder M."/>
            <person name="Majcherczyk A."/>
            <person name="Schneider P."/>
            <person name="Aerts A."/>
            <person name="Asiegbu F.O."/>
            <person name="Baker S.E."/>
            <person name="Barry K."/>
            <person name="Bendiksby M."/>
            <person name="Blumentritt M."/>
            <person name="Coutinho P.M."/>
            <person name="Cullen D."/>
            <person name="Cullen D."/>
            <person name="Gathman A."/>
            <person name="Goodell B."/>
            <person name="Henrissat B."/>
            <person name="Ihrmark K."/>
            <person name="Kauserud H."/>
            <person name="Kohler A."/>
            <person name="LaButti K."/>
            <person name="Lapidus A."/>
            <person name="Lavin J.L."/>
            <person name="Lee Y.-H."/>
            <person name="Lindquist E."/>
            <person name="Lilly W."/>
            <person name="Lucas S."/>
            <person name="Morin E."/>
            <person name="Murat C."/>
            <person name="Oguiza J.A."/>
            <person name="Park J."/>
            <person name="Pisabarro A.G."/>
            <person name="Riley R."/>
            <person name="Rosling A."/>
            <person name="Salamov A."/>
            <person name="Schmidt O."/>
            <person name="Schmutz J."/>
            <person name="Skrede I."/>
            <person name="Stenlid J."/>
            <person name="Wiebenga A."/>
            <person name="Xie X."/>
            <person name="Kues U."/>
            <person name="Hibbett D.S."/>
            <person name="Hoffmeister D."/>
            <person name="Hogberg N."/>
            <person name="Martin F."/>
            <person name="Grigoriev I.V."/>
            <person name="Watkinson S.C."/>
        </authorList>
    </citation>
    <scope>NUCLEOTIDE SEQUENCE</scope>
    <source>
        <strain evidence="3">S7.9</strain>
    </source>
</reference>
<proteinExistence type="predicted"/>
<dbReference type="RefSeq" id="XP_007316374.1">
    <property type="nucleotide sequence ID" value="XM_007316312.1"/>
</dbReference>
<feature type="chain" id="PRO_5003376307" description="Secreted protein" evidence="2">
    <location>
        <begin position="21"/>
        <end position="102"/>
    </location>
</feature>
<sequence length="102" mass="11276">MVRVLTFIVASFCAASAVMASPLPQIHTISYEPTNTRLDALFLRPEPGWEKRSEAATSSTSRLDSLFLRPEPGWERRSVAYGDASPTRETTLRIPPMPTTAP</sequence>
<dbReference type="AlphaFoldDB" id="F8NR28"/>
<dbReference type="EMBL" id="GL945432">
    <property type="protein sequence ID" value="EGO26201.1"/>
    <property type="molecule type" value="Genomic_DNA"/>
</dbReference>
<accession>F8NR28</accession>
<evidence type="ECO:0000313" key="3">
    <source>
        <dbReference type="EMBL" id="EGO26201.1"/>
    </source>
</evidence>
<dbReference type="HOGENOM" id="CLU_2279203_0_0_1"/>
<organism>
    <name type="scientific">Serpula lacrymans var. lacrymans (strain S7.9)</name>
    <name type="common">Dry rot fungus</name>
    <dbReference type="NCBI Taxonomy" id="578457"/>
    <lineage>
        <taxon>Eukaryota</taxon>
        <taxon>Fungi</taxon>
        <taxon>Dikarya</taxon>
        <taxon>Basidiomycota</taxon>
        <taxon>Agaricomycotina</taxon>
        <taxon>Agaricomycetes</taxon>
        <taxon>Agaricomycetidae</taxon>
        <taxon>Boletales</taxon>
        <taxon>Coniophorineae</taxon>
        <taxon>Serpulaceae</taxon>
        <taxon>Serpula</taxon>
    </lineage>
</organism>
<keyword evidence="2" id="KW-0732">Signal</keyword>
<evidence type="ECO:0000256" key="2">
    <source>
        <dbReference type="SAM" id="SignalP"/>
    </source>
</evidence>
<dbReference type="Proteomes" id="UP000008064">
    <property type="component" value="Unassembled WGS sequence"/>
</dbReference>
<dbReference type="KEGG" id="sla:SERLADRAFT_463002"/>
<protein>
    <recommendedName>
        <fullName evidence="4">Secreted protein</fullName>
    </recommendedName>
</protein>
<dbReference type="GeneID" id="18818477"/>
<evidence type="ECO:0000256" key="1">
    <source>
        <dbReference type="SAM" id="MobiDB-lite"/>
    </source>
</evidence>
<evidence type="ECO:0008006" key="4">
    <source>
        <dbReference type="Google" id="ProtNLM"/>
    </source>
</evidence>